<feature type="region of interest" description="Disordered" evidence="12">
    <location>
        <begin position="125"/>
        <end position="147"/>
    </location>
</feature>
<dbReference type="CDD" id="cd07500">
    <property type="entry name" value="HAD_PSP"/>
    <property type="match status" value="1"/>
</dbReference>
<feature type="active site" description="Proton donor" evidence="11">
    <location>
        <position position="252"/>
    </location>
</feature>
<keyword evidence="6" id="KW-0479">Metal-binding</keyword>
<dbReference type="STRING" id="441959.B8MLU6"/>
<dbReference type="InParanoid" id="B8MLU6"/>
<dbReference type="UniPathway" id="UPA00135">
    <property type="reaction ID" value="UER00198"/>
</dbReference>
<dbReference type="NCBIfam" id="TIGR01488">
    <property type="entry name" value="HAD-SF-IB"/>
    <property type="match status" value="1"/>
</dbReference>
<dbReference type="GO" id="GO:0036424">
    <property type="term" value="F:L-phosphoserine phosphatase activity"/>
    <property type="evidence" value="ECO:0007669"/>
    <property type="project" value="InterPro"/>
</dbReference>
<keyword evidence="7" id="KW-0378">Hydrolase</keyword>
<comment type="pathway">
    <text evidence="2">Amino-acid biosynthesis; L-serine biosynthesis; L-serine from 3-phospho-D-glycerate: step 3/3.</text>
</comment>
<dbReference type="eggNOG" id="KOG1615">
    <property type="taxonomic scope" value="Eukaryota"/>
</dbReference>
<dbReference type="HOGENOM" id="CLU_036368_5_1_1"/>
<dbReference type="SFLD" id="SFLDS00003">
    <property type="entry name" value="Haloacid_Dehalogenase"/>
    <property type="match status" value="1"/>
</dbReference>
<dbReference type="GO" id="GO:0005737">
    <property type="term" value="C:cytoplasm"/>
    <property type="evidence" value="ECO:0007669"/>
    <property type="project" value="TreeGrafter"/>
</dbReference>
<dbReference type="InterPro" id="IPR036412">
    <property type="entry name" value="HAD-like_sf"/>
</dbReference>
<evidence type="ECO:0000256" key="4">
    <source>
        <dbReference type="ARBA" id="ARBA00012640"/>
    </source>
</evidence>
<dbReference type="FunFam" id="3.40.50.1000:FF:000143">
    <property type="entry name" value="Phosphoserine phosphatase serb"/>
    <property type="match status" value="1"/>
</dbReference>
<dbReference type="VEuPathDB" id="FungiDB:TSTA_101120"/>
<dbReference type="Proteomes" id="UP000001745">
    <property type="component" value="Unassembled WGS sequence"/>
</dbReference>
<dbReference type="EC" id="3.1.3.3" evidence="4"/>
<accession>B8MLU6</accession>
<dbReference type="GO" id="GO:0006564">
    <property type="term" value="P:L-serine biosynthetic process"/>
    <property type="evidence" value="ECO:0007669"/>
    <property type="project" value="UniProtKB-KW"/>
</dbReference>
<dbReference type="InterPro" id="IPR004469">
    <property type="entry name" value="PSP"/>
</dbReference>
<dbReference type="SFLD" id="SFLDG01137">
    <property type="entry name" value="C1.6.1:_Phosphoserine_Phosphat"/>
    <property type="match status" value="1"/>
</dbReference>
<dbReference type="OrthoDB" id="27226at2759"/>
<keyword evidence="9" id="KW-0718">Serine biosynthesis</keyword>
<dbReference type="PANTHER" id="PTHR43344">
    <property type="entry name" value="PHOSPHOSERINE PHOSPHATASE"/>
    <property type="match status" value="1"/>
</dbReference>
<keyword evidence="8" id="KW-0460">Magnesium</keyword>
<dbReference type="SUPFAM" id="SSF56784">
    <property type="entry name" value="HAD-like"/>
    <property type="match status" value="1"/>
</dbReference>
<evidence type="ECO:0000256" key="7">
    <source>
        <dbReference type="ARBA" id="ARBA00022801"/>
    </source>
</evidence>
<dbReference type="Gene3D" id="3.40.50.1000">
    <property type="entry name" value="HAD superfamily/HAD-like"/>
    <property type="match status" value="1"/>
</dbReference>
<dbReference type="GO" id="GO:0000287">
    <property type="term" value="F:magnesium ion binding"/>
    <property type="evidence" value="ECO:0007669"/>
    <property type="project" value="TreeGrafter"/>
</dbReference>
<dbReference type="GeneID" id="8101800"/>
<gene>
    <name evidence="13" type="ORF">TSTA_101120</name>
</gene>
<evidence type="ECO:0000256" key="8">
    <source>
        <dbReference type="ARBA" id="ARBA00022842"/>
    </source>
</evidence>
<evidence type="ECO:0000313" key="14">
    <source>
        <dbReference type="Proteomes" id="UP000001745"/>
    </source>
</evidence>
<evidence type="ECO:0000256" key="1">
    <source>
        <dbReference type="ARBA" id="ARBA00001946"/>
    </source>
</evidence>
<dbReference type="NCBIfam" id="TIGR00338">
    <property type="entry name" value="serB"/>
    <property type="match status" value="1"/>
</dbReference>
<feature type="region of interest" description="Disordered" evidence="12">
    <location>
        <begin position="1"/>
        <end position="23"/>
    </location>
</feature>
<dbReference type="RefSeq" id="XP_002486110.1">
    <property type="nucleotide sequence ID" value="XM_002486065.1"/>
</dbReference>
<evidence type="ECO:0000256" key="9">
    <source>
        <dbReference type="ARBA" id="ARBA00023299"/>
    </source>
</evidence>
<comment type="similarity">
    <text evidence="3">Belongs to the HAD-like hydrolase superfamily. SerB family.</text>
</comment>
<name>B8MLU6_TALSN</name>
<evidence type="ECO:0000256" key="11">
    <source>
        <dbReference type="PIRSR" id="PIRSR604469-1"/>
    </source>
</evidence>
<protein>
    <recommendedName>
        <fullName evidence="4">phosphoserine phosphatase</fullName>
        <ecNumber evidence="4">3.1.3.3</ecNumber>
    </recommendedName>
    <alternativeName>
        <fullName evidence="10">O-phosphoserine phosphohydrolase</fullName>
    </alternativeName>
</protein>
<evidence type="ECO:0000256" key="3">
    <source>
        <dbReference type="ARBA" id="ARBA00009184"/>
    </source>
</evidence>
<proteinExistence type="inferred from homology"/>
<dbReference type="PANTHER" id="PTHR43344:SF2">
    <property type="entry name" value="PHOSPHOSERINE PHOSPHATASE"/>
    <property type="match status" value="1"/>
</dbReference>
<dbReference type="OMA" id="EWNVDVI"/>
<dbReference type="PhylomeDB" id="B8MLU6"/>
<evidence type="ECO:0000313" key="13">
    <source>
        <dbReference type="EMBL" id="EED13872.1"/>
    </source>
</evidence>
<evidence type="ECO:0000256" key="2">
    <source>
        <dbReference type="ARBA" id="ARBA00005135"/>
    </source>
</evidence>
<organism evidence="13 14">
    <name type="scientific">Talaromyces stipitatus (strain ATCC 10500 / CBS 375.48 / QM 6759 / NRRL 1006)</name>
    <name type="common">Penicillium stipitatum</name>
    <dbReference type="NCBI Taxonomy" id="441959"/>
    <lineage>
        <taxon>Eukaryota</taxon>
        <taxon>Fungi</taxon>
        <taxon>Dikarya</taxon>
        <taxon>Ascomycota</taxon>
        <taxon>Pezizomycotina</taxon>
        <taxon>Eurotiomycetes</taxon>
        <taxon>Eurotiomycetidae</taxon>
        <taxon>Eurotiales</taxon>
        <taxon>Trichocomaceae</taxon>
        <taxon>Talaromyces</taxon>
        <taxon>Talaromyces sect. Talaromyces</taxon>
    </lineage>
</organism>
<comment type="cofactor">
    <cofactor evidence="1">
        <name>Mg(2+)</name>
        <dbReference type="ChEBI" id="CHEBI:18420"/>
    </cofactor>
</comment>
<dbReference type="SFLD" id="SFLDF00029">
    <property type="entry name" value="phosphoserine_phosphatase"/>
    <property type="match status" value="1"/>
</dbReference>
<keyword evidence="14" id="KW-1185">Reference proteome</keyword>
<evidence type="ECO:0000256" key="6">
    <source>
        <dbReference type="ARBA" id="ARBA00022723"/>
    </source>
</evidence>
<evidence type="ECO:0000256" key="12">
    <source>
        <dbReference type="SAM" id="MobiDB-lite"/>
    </source>
</evidence>
<keyword evidence="5" id="KW-0028">Amino-acid biosynthesis</keyword>
<evidence type="ECO:0000256" key="10">
    <source>
        <dbReference type="ARBA" id="ARBA00031693"/>
    </source>
</evidence>
<reference evidence="14" key="1">
    <citation type="journal article" date="2015" name="Genome Announc.">
        <title>Genome sequence of the AIDS-associated pathogen Penicillium marneffei (ATCC18224) and its near taxonomic relative Talaromyces stipitatus (ATCC10500).</title>
        <authorList>
            <person name="Nierman W.C."/>
            <person name="Fedorova-Abrams N.D."/>
            <person name="Andrianopoulos A."/>
        </authorList>
    </citation>
    <scope>NUCLEOTIDE SEQUENCE [LARGE SCALE GENOMIC DNA]</scope>
    <source>
        <strain evidence="14">ATCC 10500 / CBS 375.48 / QM 6759 / NRRL 1006</strain>
    </source>
</reference>
<dbReference type="SFLD" id="SFLDG01136">
    <property type="entry name" value="C1.6:_Phosphoserine_Phosphatas"/>
    <property type="match status" value="1"/>
</dbReference>
<dbReference type="InterPro" id="IPR023214">
    <property type="entry name" value="HAD_sf"/>
</dbReference>
<dbReference type="Pfam" id="PF12710">
    <property type="entry name" value="HAD"/>
    <property type="match status" value="1"/>
</dbReference>
<dbReference type="InterPro" id="IPR050582">
    <property type="entry name" value="HAD-like_SerB"/>
</dbReference>
<sequence>MTETTKLAMRSERPSLRHSSMSGGSFIQDHQQYKPTPPITQNITDVLLTAGETNKNSLFYNTNPISPDPEKVTESGIVHSIFPRSPNPLPAGTTKLVATIYYKTATAHPHANTFSAEGGVLPSPSVPIGSAPTVDIEKLPREPPAPEPEPLDHLYGPFVSQLCLTHFLQILEGLHTPYQRMNTSHRCLDQEDQPRVVEVTVSPLPNPEYLSFDDLRKHESIWRFEREWNVEVVLQKESVFRRYKRLAIFDMDSTLIQEETIDEIARFVGVEKEVSAITERAMNGELDFTSSLKARVSLLKGVPADVFDKLQNIVTISPGARELCKALKALGYKIAVLSGGFQPLANWLAKELGIDYAFANHLAVDETTQTLTGKLVEGKPIIDANQKRFLLRKIAADNNIPLTQTIAIGDGANDLPMLHEAELGVAWRAKSKVQLEAPARLNGETLTDILYLLGLGDEDIKELKAIYS</sequence>
<dbReference type="EMBL" id="EQ962658">
    <property type="protein sequence ID" value="EED13872.1"/>
    <property type="molecule type" value="Genomic_DNA"/>
</dbReference>
<evidence type="ECO:0000256" key="5">
    <source>
        <dbReference type="ARBA" id="ARBA00022605"/>
    </source>
</evidence>
<feature type="active site" description="Nucleophile" evidence="11">
    <location>
        <position position="250"/>
    </location>
</feature>
<dbReference type="AlphaFoldDB" id="B8MLU6"/>